<dbReference type="OrthoDB" id="8949317at2759"/>
<keyword evidence="1" id="KW-1015">Disulfide bond</keyword>
<sequence length="95" mass="10683">TSFHSFVRCFLSCLRVSELEKTIVNISAIQERIINLTTDAIRGLQMEVESLSKVVLQNRMALHLLTVKGGGVCTLINQSRCTYINSKGRIEEDLE</sequence>
<dbReference type="EMBL" id="VWYK01158081">
    <property type="protein sequence ID" value="NXR16311.1"/>
    <property type="molecule type" value="Genomic_DNA"/>
</dbReference>
<reference evidence="2 3" key="1">
    <citation type="submission" date="2019-09" db="EMBL/GenBank/DDBJ databases">
        <title>Bird 10,000 Genomes (B10K) Project - Family phase.</title>
        <authorList>
            <person name="Zhang G."/>
        </authorList>
    </citation>
    <scope>NUCLEOTIDE SEQUENCE [LARGE SCALE GENOMIC DNA]</scope>
    <source>
        <strain evidence="2">B10K-DU-001-42</strain>
        <tissue evidence="2">Muscle</tissue>
    </source>
</reference>
<feature type="non-terminal residue" evidence="2">
    <location>
        <position position="1"/>
    </location>
</feature>
<organism evidence="2 3">
    <name type="scientific">Semnornis frantzii</name>
    <dbReference type="NCBI Taxonomy" id="91796"/>
    <lineage>
        <taxon>Eukaryota</taxon>
        <taxon>Metazoa</taxon>
        <taxon>Chordata</taxon>
        <taxon>Craniata</taxon>
        <taxon>Vertebrata</taxon>
        <taxon>Euteleostomi</taxon>
        <taxon>Archelosauria</taxon>
        <taxon>Archosauria</taxon>
        <taxon>Dinosauria</taxon>
        <taxon>Saurischia</taxon>
        <taxon>Theropoda</taxon>
        <taxon>Coelurosauria</taxon>
        <taxon>Aves</taxon>
        <taxon>Neognathae</taxon>
        <taxon>Neoaves</taxon>
        <taxon>Telluraves</taxon>
        <taxon>Coraciimorphae</taxon>
        <taxon>Piciformes</taxon>
        <taxon>Ramphastidae</taxon>
        <taxon>Semnornis</taxon>
    </lineage>
</organism>
<dbReference type="PANTHER" id="PTHR10424:SF73">
    <property type="entry name" value="ENDOGENOUS RETROVIRUS GROUP FC1 ENV POLYPROTEIN-RELATED"/>
    <property type="match status" value="1"/>
</dbReference>
<dbReference type="Proteomes" id="UP000536381">
    <property type="component" value="Unassembled WGS sequence"/>
</dbReference>
<accession>A0A7L2J286</accession>
<name>A0A7L2J286_9PICI</name>
<evidence type="ECO:0000313" key="3">
    <source>
        <dbReference type="Proteomes" id="UP000536381"/>
    </source>
</evidence>
<keyword evidence="3" id="KW-1185">Reference proteome</keyword>
<dbReference type="InterPro" id="IPR018154">
    <property type="entry name" value="TLV/ENV_coat_polyprotein"/>
</dbReference>
<proteinExistence type="predicted"/>
<dbReference type="Pfam" id="PF00429">
    <property type="entry name" value="TLV_coat"/>
    <property type="match status" value="1"/>
</dbReference>
<evidence type="ECO:0000313" key="2">
    <source>
        <dbReference type="EMBL" id="NXR16311.1"/>
    </source>
</evidence>
<feature type="non-terminal residue" evidence="2">
    <location>
        <position position="95"/>
    </location>
</feature>
<protein>
    <submittedName>
        <fullName evidence="2">ERVV2 protein</fullName>
    </submittedName>
</protein>
<dbReference type="SUPFAM" id="SSF58069">
    <property type="entry name" value="Virus ectodomain"/>
    <property type="match status" value="1"/>
</dbReference>
<dbReference type="AlphaFoldDB" id="A0A7L2J286"/>
<gene>
    <name evidence="2" type="primary">Ervv2_4</name>
    <name evidence="2" type="ORF">SEMFRA_R11564</name>
</gene>
<comment type="caution">
    <text evidence="2">The sequence shown here is derived from an EMBL/GenBank/DDBJ whole genome shotgun (WGS) entry which is preliminary data.</text>
</comment>
<evidence type="ECO:0000256" key="1">
    <source>
        <dbReference type="ARBA" id="ARBA00023157"/>
    </source>
</evidence>
<dbReference type="Gene3D" id="1.10.287.210">
    <property type="match status" value="1"/>
</dbReference>
<dbReference type="PANTHER" id="PTHR10424">
    <property type="entry name" value="VIRAL ENVELOPE PROTEIN"/>
    <property type="match status" value="1"/>
</dbReference>